<dbReference type="OrthoDB" id="3758478at2759"/>
<evidence type="ECO:0000313" key="2">
    <source>
        <dbReference type="Proteomes" id="UP000813444"/>
    </source>
</evidence>
<dbReference type="EMBL" id="JAGPNK010000005">
    <property type="protein sequence ID" value="KAH7320621.1"/>
    <property type="molecule type" value="Genomic_DNA"/>
</dbReference>
<organism evidence="1 2">
    <name type="scientific">Stachybotrys elegans</name>
    <dbReference type="NCBI Taxonomy" id="80388"/>
    <lineage>
        <taxon>Eukaryota</taxon>
        <taxon>Fungi</taxon>
        <taxon>Dikarya</taxon>
        <taxon>Ascomycota</taxon>
        <taxon>Pezizomycotina</taxon>
        <taxon>Sordariomycetes</taxon>
        <taxon>Hypocreomycetidae</taxon>
        <taxon>Hypocreales</taxon>
        <taxon>Stachybotryaceae</taxon>
        <taxon>Stachybotrys</taxon>
    </lineage>
</organism>
<dbReference type="AlphaFoldDB" id="A0A8K0SRC3"/>
<evidence type="ECO:0008006" key="3">
    <source>
        <dbReference type="Google" id="ProtNLM"/>
    </source>
</evidence>
<dbReference type="Proteomes" id="UP000813444">
    <property type="component" value="Unassembled WGS sequence"/>
</dbReference>
<evidence type="ECO:0000313" key="1">
    <source>
        <dbReference type="EMBL" id="KAH7320621.1"/>
    </source>
</evidence>
<gene>
    <name evidence="1" type="ORF">B0I35DRAFT_427483</name>
</gene>
<comment type="caution">
    <text evidence="1">The sequence shown here is derived from an EMBL/GenBank/DDBJ whole genome shotgun (WGS) entry which is preliminary data.</text>
</comment>
<reference evidence="1" key="1">
    <citation type="journal article" date="2021" name="Nat. Commun.">
        <title>Genetic determinants of endophytism in the Arabidopsis root mycobiome.</title>
        <authorList>
            <person name="Mesny F."/>
            <person name="Miyauchi S."/>
            <person name="Thiergart T."/>
            <person name="Pickel B."/>
            <person name="Atanasova L."/>
            <person name="Karlsson M."/>
            <person name="Huettel B."/>
            <person name="Barry K.W."/>
            <person name="Haridas S."/>
            <person name="Chen C."/>
            <person name="Bauer D."/>
            <person name="Andreopoulos W."/>
            <person name="Pangilinan J."/>
            <person name="LaButti K."/>
            <person name="Riley R."/>
            <person name="Lipzen A."/>
            <person name="Clum A."/>
            <person name="Drula E."/>
            <person name="Henrissat B."/>
            <person name="Kohler A."/>
            <person name="Grigoriev I.V."/>
            <person name="Martin F.M."/>
            <person name="Hacquard S."/>
        </authorList>
    </citation>
    <scope>NUCLEOTIDE SEQUENCE</scope>
    <source>
        <strain evidence="1">MPI-CAGE-CH-0235</strain>
    </source>
</reference>
<accession>A0A8K0SRC3</accession>
<proteinExistence type="predicted"/>
<keyword evidence="2" id="KW-1185">Reference proteome</keyword>
<protein>
    <recommendedName>
        <fullName evidence="3">SnoaL-like domain-containing protein</fullName>
    </recommendedName>
</protein>
<sequence length="155" mass="17123">MSSKRLETAASFISHFEHLDASILETILADNYFHQLAPGALTGQGPSDKRGLIEFVTSMKTMMTGSPMVAKQIVDSESSNAVTIWASGQLKFRDELMDEQGDWDCPGEYMFILFMDETGEKIVKTIEFVDSKAADRTLELFTRAGENLSKASKAA</sequence>
<name>A0A8K0SRC3_9HYPO</name>